<dbReference type="Proteomes" id="UP001060215">
    <property type="component" value="Chromosome 2"/>
</dbReference>
<protein>
    <submittedName>
        <fullName evidence="1">Uncharacterized protein</fullName>
    </submittedName>
</protein>
<evidence type="ECO:0000313" key="1">
    <source>
        <dbReference type="EMBL" id="KAI8019655.1"/>
    </source>
</evidence>
<accession>A0ACC0I2X9</accession>
<comment type="caution">
    <text evidence="1">The sequence shown here is derived from an EMBL/GenBank/DDBJ whole genome shotgun (WGS) entry which is preliminary data.</text>
</comment>
<organism evidence="1 2">
    <name type="scientific">Camellia lanceoleosa</name>
    <dbReference type="NCBI Taxonomy" id="1840588"/>
    <lineage>
        <taxon>Eukaryota</taxon>
        <taxon>Viridiplantae</taxon>
        <taxon>Streptophyta</taxon>
        <taxon>Embryophyta</taxon>
        <taxon>Tracheophyta</taxon>
        <taxon>Spermatophyta</taxon>
        <taxon>Magnoliopsida</taxon>
        <taxon>eudicotyledons</taxon>
        <taxon>Gunneridae</taxon>
        <taxon>Pentapetalae</taxon>
        <taxon>asterids</taxon>
        <taxon>Ericales</taxon>
        <taxon>Theaceae</taxon>
        <taxon>Camellia</taxon>
    </lineage>
</organism>
<dbReference type="EMBL" id="CM045759">
    <property type="protein sequence ID" value="KAI8019655.1"/>
    <property type="molecule type" value="Genomic_DNA"/>
</dbReference>
<evidence type="ECO:0000313" key="2">
    <source>
        <dbReference type="Proteomes" id="UP001060215"/>
    </source>
</evidence>
<proteinExistence type="predicted"/>
<gene>
    <name evidence="1" type="ORF">LOK49_LG04G02910</name>
</gene>
<sequence length="80" mass="9116">MVMMKKYFQLLYATIDSFPNNTCDDYGNLLPEARSMLDDLNQLFIALDVSLSGRELEEDNDDISAISELLKRYWIGGSMG</sequence>
<keyword evidence="2" id="KW-1185">Reference proteome</keyword>
<reference evidence="1 2" key="1">
    <citation type="journal article" date="2022" name="Plant J.">
        <title>Chromosome-level genome of Camellia lanceoleosa provides a valuable resource for understanding genome evolution and self-incompatibility.</title>
        <authorList>
            <person name="Gong W."/>
            <person name="Xiao S."/>
            <person name="Wang L."/>
            <person name="Liao Z."/>
            <person name="Chang Y."/>
            <person name="Mo W."/>
            <person name="Hu G."/>
            <person name="Li W."/>
            <person name="Zhao G."/>
            <person name="Zhu H."/>
            <person name="Hu X."/>
            <person name="Ji K."/>
            <person name="Xiang X."/>
            <person name="Song Q."/>
            <person name="Yuan D."/>
            <person name="Jin S."/>
            <person name="Zhang L."/>
        </authorList>
    </citation>
    <scope>NUCLEOTIDE SEQUENCE [LARGE SCALE GENOMIC DNA]</scope>
    <source>
        <strain evidence="1">SQ_2022a</strain>
    </source>
</reference>
<name>A0ACC0I2X9_9ERIC</name>